<sequence>MSHNFQEVIDELHRGRDLLTSTSGTQGKLDDLSAVLSNVHSRLSAYCSDAAQDAAENLATAQGAINNLRSCISAYSAANEQLIVAIIGIPTTTRTSRSIGHSAVRLAEFAHIGTLKNAQRTLDPKGTKRDKNGRLHGAGGRFIDDPNCMHRAINYRAKVTAKEDHVTEAHKGWISKTINDKNAAWENARAIERVFSYISQDNHEKAASSKHTELDERAIYFIALLKEMLDSFARNEYWYWHTALTVLCEARPKAIRHSEHSGEVAGSIYSSDNGHTVLIGVKESDDVATSPTGRNKFDQVSISSDQNKLIIIENKGGNNPQRGSRITATGERAEQGSLEYLIDLLTGVNQDKRLPTVFSALNNDANLKSFCKNLEDGRIELEYLGINMDNNGGIHMEKYDLGGTIKLQGSVTQFQNVRIINEKLNTN</sequence>
<organism evidence="1 2">
    <name type="scientific">Actinomyces oris</name>
    <dbReference type="NCBI Taxonomy" id="544580"/>
    <lineage>
        <taxon>Bacteria</taxon>
        <taxon>Bacillati</taxon>
        <taxon>Actinomycetota</taxon>
        <taxon>Actinomycetes</taxon>
        <taxon>Actinomycetales</taxon>
        <taxon>Actinomycetaceae</taxon>
        <taxon>Actinomyces</taxon>
    </lineage>
</organism>
<dbReference type="Proteomes" id="UP001289581">
    <property type="component" value="Unassembled WGS sequence"/>
</dbReference>
<proteinExistence type="predicted"/>
<name>A0AAW9KCA9_9ACTO</name>
<gene>
    <name evidence="1" type="ORF">QU665_02455</name>
</gene>
<accession>A0AAW9KCA9</accession>
<protein>
    <submittedName>
        <fullName evidence="1">Uncharacterized protein</fullName>
    </submittedName>
</protein>
<dbReference type="CDD" id="cd20739">
    <property type="entry name" value="PoNe_DUF637"/>
    <property type="match status" value="1"/>
</dbReference>
<keyword evidence="2" id="KW-1185">Reference proteome</keyword>
<dbReference type="AlphaFoldDB" id="A0AAW9KCA9"/>
<dbReference type="RefSeq" id="WP_322911562.1">
    <property type="nucleotide sequence ID" value="NZ_JAXBCZ010000001.1"/>
</dbReference>
<comment type="caution">
    <text evidence="1">The sequence shown here is derived from an EMBL/GenBank/DDBJ whole genome shotgun (WGS) entry which is preliminary data.</text>
</comment>
<evidence type="ECO:0000313" key="2">
    <source>
        <dbReference type="Proteomes" id="UP001289581"/>
    </source>
</evidence>
<dbReference type="EMBL" id="JAXBCZ010000001">
    <property type="protein sequence ID" value="MEA1303953.1"/>
    <property type="molecule type" value="Genomic_DNA"/>
</dbReference>
<reference evidence="1 2" key="1">
    <citation type="submission" date="2023-06" db="EMBL/GenBank/DDBJ databases">
        <title>Actinomyces orist ORNL 0101 HMT-893 genome.</title>
        <authorList>
            <person name="Johnston C.D."/>
            <person name="Chen T."/>
            <person name="Dewhirst F.E."/>
        </authorList>
    </citation>
    <scope>NUCLEOTIDE SEQUENCE [LARGE SCALE GENOMIC DNA]</scope>
    <source>
        <strain evidence="1 2">ORNL 0101</strain>
    </source>
</reference>
<dbReference type="InterPro" id="IPR049762">
    <property type="entry name" value="PoNe_dom"/>
</dbReference>
<evidence type="ECO:0000313" key="1">
    <source>
        <dbReference type="EMBL" id="MEA1303953.1"/>
    </source>
</evidence>